<evidence type="ECO:0000313" key="1">
    <source>
        <dbReference type="EMBL" id="QGG49762.1"/>
    </source>
</evidence>
<reference evidence="2" key="2">
    <citation type="submission" date="2023-05" db="EMBL/GenBank/DDBJ databases">
        <title>Comparative genomics of Bacillaceae isolates and their secondary metabolite potential.</title>
        <authorList>
            <person name="Song L."/>
            <person name="Nielsen L.J."/>
            <person name="Mohite O."/>
            <person name="Xu X."/>
            <person name="Weber T."/>
            <person name="Kovacs A.T."/>
        </authorList>
    </citation>
    <scope>NUCLEOTIDE SEQUENCE</scope>
    <source>
        <strain evidence="2">LY1</strain>
    </source>
</reference>
<evidence type="ECO:0000313" key="3">
    <source>
        <dbReference type="Proteomes" id="UP000373269"/>
    </source>
</evidence>
<dbReference type="AlphaFoldDB" id="A0AAX3X034"/>
<evidence type="ECO:0000313" key="2">
    <source>
        <dbReference type="EMBL" id="WHY52075.1"/>
    </source>
</evidence>
<dbReference type="RefSeq" id="WP_054772405.1">
    <property type="nucleotide sequence ID" value="NZ_CP045835.1"/>
</dbReference>
<sequence length="62" mass="7229">METYSILVSKELKLQKDRLPHAMRDALHLNMTLLIIVKLIVNKSQQLANNRMYKGTVIEISY</sequence>
<reference evidence="1 3" key="1">
    <citation type="submission" date="2019-11" db="EMBL/GenBank/DDBJ databases">
        <title>Whole Genome Sequencing and Comparative Genomic Analyses of Lysinibacillus pakistanensis LZH-9, a Halotolerant Strain with Excellent COD Removal Capability.</title>
        <authorList>
            <person name="Zhou H."/>
        </authorList>
    </citation>
    <scope>NUCLEOTIDE SEQUENCE [LARGE SCALE GENOMIC DNA]</scope>
    <source>
        <strain evidence="1 3">LZH-9</strain>
    </source>
</reference>
<name>A0AAX3X034_9BACI</name>
<keyword evidence="3" id="KW-1185">Reference proteome</keyword>
<gene>
    <name evidence="1" type="ORF">GDS87_01930</name>
    <name evidence="2" type="ORF">QNH24_02250</name>
</gene>
<organism evidence="2 4">
    <name type="scientific">Lysinibacillus pakistanensis</name>
    <dbReference type="NCBI Taxonomy" id="759811"/>
    <lineage>
        <taxon>Bacteria</taxon>
        <taxon>Bacillati</taxon>
        <taxon>Bacillota</taxon>
        <taxon>Bacilli</taxon>
        <taxon>Bacillales</taxon>
        <taxon>Bacillaceae</taxon>
        <taxon>Lysinibacillus</taxon>
    </lineage>
</organism>
<protein>
    <submittedName>
        <fullName evidence="2">Uncharacterized protein</fullName>
    </submittedName>
</protein>
<dbReference type="Proteomes" id="UP000373269">
    <property type="component" value="Chromosome"/>
</dbReference>
<dbReference type="EMBL" id="CP126101">
    <property type="protein sequence ID" value="WHY52075.1"/>
    <property type="molecule type" value="Genomic_DNA"/>
</dbReference>
<accession>A0AAX3X034</accession>
<dbReference type="Proteomes" id="UP001178322">
    <property type="component" value="Chromosome"/>
</dbReference>
<evidence type="ECO:0000313" key="4">
    <source>
        <dbReference type="Proteomes" id="UP001178322"/>
    </source>
</evidence>
<proteinExistence type="predicted"/>
<dbReference type="EMBL" id="CP045835">
    <property type="protein sequence ID" value="QGG49762.1"/>
    <property type="molecule type" value="Genomic_DNA"/>
</dbReference>